<keyword evidence="5" id="KW-1185">Reference proteome</keyword>
<evidence type="ECO:0000313" key="4">
    <source>
        <dbReference type="EMBL" id="MBB5687305.1"/>
    </source>
</evidence>
<gene>
    <name evidence="4" type="ORF">FHS49_003333</name>
</gene>
<dbReference type="SUPFAM" id="SSF50630">
    <property type="entry name" value="Acid proteases"/>
    <property type="match status" value="1"/>
</dbReference>
<dbReference type="InterPro" id="IPR011969">
    <property type="entry name" value="Clan_AA_Asp_peptidase_C"/>
</dbReference>
<dbReference type="Pfam" id="PF13975">
    <property type="entry name" value="gag-asp_proteas"/>
    <property type="match status" value="1"/>
</dbReference>
<dbReference type="PROSITE" id="PS00141">
    <property type="entry name" value="ASP_PROTEASE"/>
    <property type="match status" value="1"/>
</dbReference>
<organism evidence="4 5">
    <name type="scientific">Sphingobium boeckii</name>
    <dbReference type="NCBI Taxonomy" id="1082345"/>
    <lineage>
        <taxon>Bacteria</taxon>
        <taxon>Pseudomonadati</taxon>
        <taxon>Pseudomonadota</taxon>
        <taxon>Alphaproteobacteria</taxon>
        <taxon>Sphingomonadales</taxon>
        <taxon>Sphingomonadaceae</taxon>
        <taxon>Sphingobium</taxon>
    </lineage>
</organism>
<dbReference type="RefSeq" id="WP_184020642.1">
    <property type="nucleotide sequence ID" value="NZ_JACIJC010000005.1"/>
</dbReference>
<dbReference type="InterPro" id="IPR001995">
    <property type="entry name" value="Peptidase_A2_cat"/>
</dbReference>
<dbReference type="PROSITE" id="PS50175">
    <property type="entry name" value="ASP_PROT_RETROV"/>
    <property type="match status" value="1"/>
</dbReference>
<proteinExistence type="predicted"/>
<keyword evidence="1" id="KW-0378">Hydrolase</keyword>
<dbReference type="GO" id="GO:0006508">
    <property type="term" value="P:proteolysis"/>
    <property type="evidence" value="ECO:0007669"/>
    <property type="project" value="UniProtKB-KW"/>
</dbReference>
<protein>
    <submittedName>
        <fullName evidence="4">Aspartyl protease family protein</fullName>
    </submittedName>
</protein>
<dbReference type="EMBL" id="JACIJC010000005">
    <property type="protein sequence ID" value="MBB5687305.1"/>
    <property type="molecule type" value="Genomic_DNA"/>
</dbReference>
<dbReference type="CDD" id="cd05483">
    <property type="entry name" value="retropepsin_like_bacteria"/>
    <property type="match status" value="1"/>
</dbReference>
<dbReference type="InterPro" id="IPR001969">
    <property type="entry name" value="Aspartic_peptidase_AS"/>
</dbReference>
<dbReference type="InterPro" id="IPR034122">
    <property type="entry name" value="Retropepsin-like_bacterial"/>
</dbReference>
<keyword evidence="2" id="KW-1133">Transmembrane helix</keyword>
<keyword evidence="2" id="KW-0812">Transmembrane</keyword>
<sequence>MQLVAALGCLVLVASSLAARRLPLKDTAKMALAWVAIFGFGFMLYALKDDFGGLWNRVKLAGAGQSEDAVGGTLRIARGDDGHFSVNASVNGRPVRFMIDTGATTTSLTSDAAKAANVAVDESGYPVIVDTANGMAEGRRARMATIELGPIKRADVGVIVMPGMSEMNLLGMNFLSSLKSWRVEGSTLILES</sequence>
<reference evidence="4 5" key="1">
    <citation type="submission" date="2020-08" db="EMBL/GenBank/DDBJ databases">
        <title>Genomic Encyclopedia of Type Strains, Phase IV (KMG-IV): sequencing the most valuable type-strain genomes for metagenomic binning, comparative biology and taxonomic classification.</title>
        <authorList>
            <person name="Goeker M."/>
        </authorList>
    </citation>
    <scope>NUCLEOTIDE SEQUENCE [LARGE SCALE GENOMIC DNA]</scope>
    <source>
        <strain evidence="4 5">DSM 25079</strain>
    </source>
</reference>
<dbReference type="NCBIfam" id="TIGR02281">
    <property type="entry name" value="clan_AA_DTGA"/>
    <property type="match status" value="1"/>
</dbReference>
<accession>A0A7W9EGN8</accession>
<keyword evidence="2" id="KW-0472">Membrane</keyword>
<keyword evidence="4" id="KW-0645">Protease</keyword>
<evidence type="ECO:0000313" key="5">
    <source>
        <dbReference type="Proteomes" id="UP000549617"/>
    </source>
</evidence>
<dbReference type="Gene3D" id="2.40.70.10">
    <property type="entry name" value="Acid Proteases"/>
    <property type="match status" value="1"/>
</dbReference>
<comment type="caution">
    <text evidence="4">The sequence shown here is derived from an EMBL/GenBank/DDBJ whole genome shotgun (WGS) entry which is preliminary data.</text>
</comment>
<feature type="transmembrane region" description="Helical" evidence="2">
    <location>
        <begin position="28"/>
        <end position="47"/>
    </location>
</feature>
<dbReference type="InterPro" id="IPR021109">
    <property type="entry name" value="Peptidase_aspartic_dom_sf"/>
</dbReference>
<dbReference type="Proteomes" id="UP000549617">
    <property type="component" value="Unassembled WGS sequence"/>
</dbReference>
<dbReference type="AlphaFoldDB" id="A0A7W9EGN8"/>
<feature type="domain" description="Peptidase A2" evidence="3">
    <location>
        <begin position="95"/>
        <end position="174"/>
    </location>
</feature>
<evidence type="ECO:0000256" key="1">
    <source>
        <dbReference type="ARBA" id="ARBA00022801"/>
    </source>
</evidence>
<evidence type="ECO:0000256" key="2">
    <source>
        <dbReference type="SAM" id="Phobius"/>
    </source>
</evidence>
<evidence type="ECO:0000259" key="3">
    <source>
        <dbReference type="PROSITE" id="PS50175"/>
    </source>
</evidence>
<dbReference type="GO" id="GO:0004190">
    <property type="term" value="F:aspartic-type endopeptidase activity"/>
    <property type="evidence" value="ECO:0007669"/>
    <property type="project" value="InterPro"/>
</dbReference>
<name>A0A7W9EGN8_9SPHN</name>